<dbReference type="AlphaFoldDB" id="A0A4D5RZ02"/>
<sequence length="98" mass="10528">MLGFVLLLGICATLCATVASPYPNRPGQERLSIFDHPTAKLPRLLSCHGHLSHGHLCKNQNCTHWHLGMCNNGRCSCLVMPAVAPTTTTVKPPMPGGK</sequence>
<dbReference type="EMBL" id="GHJT01007880">
    <property type="protein sequence ID" value="MOY41851.1"/>
    <property type="molecule type" value="Transcribed_RNA"/>
</dbReference>
<proteinExistence type="predicted"/>
<feature type="signal peptide" evidence="1">
    <location>
        <begin position="1"/>
        <end position="19"/>
    </location>
</feature>
<evidence type="ECO:0000256" key="1">
    <source>
        <dbReference type="SAM" id="SignalP"/>
    </source>
</evidence>
<reference evidence="2" key="1">
    <citation type="submission" date="2019-04" db="EMBL/GenBank/DDBJ databases">
        <title>An insight into the mialome of Ixodes scapularis.</title>
        <authorList>
            <person name="Ribeiro J.M."/>
            <person name="Mather T.N."/>
            <person name="Karim S."/>
        </authorList>
    </citation>
    <scope>NUCLEOTIDE SEQUENCE</scope>
</reference>
<feature type="chain" id="PRO_5020033300" evidence="1">
    <location>
        <begin position="20"/>
        <end position="98"/>
    </location>
</feature>
<keyword evidence="1" id="KW-0732">Signal</keyword>
<organism evidence="2">
    <name type="scientific">Ixodes scapularis</name>
    <name type="common">Black-legged tick</name>
    <name type="synonym">Deer tick</name>
    <dbReference type="NCBI Taxonomy" id="6945"/>
    <lineage>
        <taxon>Eukaryota</taxon>
        <taxon>Metazoa</taxon>
        <taxon>Ecdysozoa</taxon>
        <taxon>Arthropoda</taxon>
        <taxon>Chelicerata</taxon>
        <taxon>Arachnida</taxon>
        <taxon>Acari</taxon>
        <taxon>Parasitiformes</taxon>
        <taxon>Ixodida</taxon>
        <taxon>Ixodoidea</taxon>
        <taxon>Ixodidae</taxon>
        <taxon>Ixodinae</taxon>
        <taxon>Ixodes</taxon>
    </lineage>
</organism>
<evidence type="ECO:0000313" key="2">
    <source>
        <dbReference type="EMBL" id="MOY41851.1"/>
    </source>
</evidence>
<name>A0A4D5RZ02_IXOSC</name>
<accession>A0A4D5RZ02</accession>
<protein>
    <submittedName>
        <fullName evidence="2">Putative secreted protein</fullName>
    </submittedName>
</protein>